<reference evidence="2 3" key="1">
    <citation type="submission" date="2018-06" db="EMBL/GenBank/DDBJ databases">
        <title>Comparative genomics reveals the genomic features of Rhizophagus irregularis, R. cerebriforme, R. diaphanum and Gigaspora rosea, and their symbiotic lifestyle signature.</title>
        <authorList>
            <person name="Morin E."/>
            <person name="San Clemente H."/>
            <person name="Chen E.C.H."/>
            <person name="De La Providencia I."/>
            <person name="Hainaut M."/>
            <person name="Kuo A."/>
            <person name="Kohler A."/>
            <person name="Murat C."/>
            <person name="Tang N."/>
            <person name="Roy S."/>
            <person name="Loubradou J."/>
            <person name="Henrissat B."/>
            <person name="Grigoriev I.V."/>
            <person name="Corradi N."/>
            <person name="Roux C."/>
            <person name="Martin F.M."/>
        </authorList>
    </citation>
    <scope>NUCLEOTIDE SEQUENCE [LARGE SCALE GENOMIC DNA]</scope>
    <source>
        <strain evidence="2 3">DAOM 194757</strain>
    </source>
</reference>
<proteinExistence type="predicted"/>
<sequence length="155" mass="17241">MDDPNFSLSAYLKTCLKCFSNVDMDPVAISSSLGHSWDTWDAGTLGCWDMAKKGWVSENEWEDPSAIVFGSNEKSNLYQEVRVANGFIIFVLRLFPDIDDDSDGNDDNADDDNDDSNNNADGDDNDGNDNTSFPSLALFHKLLTLFISAYAKKFE</sequence>
<accession>A0A397VAU2</accession>
<dbReference type="Proteomes" id="UP000266673">
    <property type="component" value="Unassembled WGS sequence"/>
</dbReference>
<feature type="region of interest" description="Disordered" evidence="1">
    <location>
        <begin position="102"/>
        <end position="128"/>
    </location>
</feature>
<gene>
    <name evidence="2" type="ORF">C2G38_2182620</name>
</gene>
<keyword evidence="3" id="KW-1185">Reference proteome</keyword>
<dbReference type="EMBL" id="QKWP01000492">
    <property type="protein sequence ID" value="RIB19152.1"/>
    <property type="molecule type" value="Genomic_DNA"/>
</dbReference>
<evidence type="ECO:0000313" key="2">
    <source>
        <dbReference type="EMBL" id="RIB19152.1"/>
    </source>
</evidence>
<comment type="caution">
    <text evidence="2">The sequence shown here is derived from an EMBL/GenBank/DDBJ whole genome shotgun (WGS) entry which is preliminary data.</text>
</comment>
<evidence type="ECO:0000313" key="3">
    <source>
        <dbReference type="Proteomes" id="UP000266673"/>
    </source>
</evidence>
<evidence type="ECO:0000256" key="1">
    <source>
        <dbReference type="SAM" id="MobiDB-lite"/>
    </source>
</evidence>
<dbReference type="AlphaFoldDB" id="A0A397VAU2"/>
<name>A0A397VAU2_9GLOM</name>
<organism evidence="2 3">
    <name type="scientific">Gigaspora rosea</name>
    <dbReference type="NCBI Taxonomy" id="44941"/>
    <lineage>
        <taxon>Eukaryota</taxon>
        <taxon>Fungi</taxon>
        <taxon>Fungi incertae sedis</taxon>
        <taxon>Mucoromycota</taxon>
        <taxon>Glomeromycotina</taxon>
        <taxon>Glomeromycetes</taxon>
        <taxon>Diversisporales</taxon>
        <taxon>Gigasporaceae</taxon>
        <taxon>Gigaspora</taxon>
    </lineage>
</organism>
<protein>
    <submittedName>
        <fullName evidence="2">Uncharacterized protein</fullName>
    </submittedName>
</protein>
<feature type="compositionally biased region" description="Acidic residues" evidence="1">
    <location>
        <begin position="102"/>
        <end position="127"/>
    </location>
</feature>